<dbReference type="GO" id="GO:0005737">
    <property type="term" value="C:cytoplasm"/>
    <property type="evidence" value="ECO:0007669"/>
    <property type="project" value="TreeGrafter"/>
</dbReference>
<sequence length="367" mass="41544">MVHPPTEPQPGDQTVQRGSRPSKLSDGEKVWVARYEQLKAYGYLLRPRYRPGWIPAWEQNGWYAREEDAILPGTDNLDAERLSDGQMVFLKPVLKTSPEIEIGRLLTSEDIRKDPRNNAIPLLDVIDDPVIPHSVILVLPLLRSIDSPPPSSVGECLDLVDQTLKGLVFLHEHEVAHRDCAMDNIMLDARALLPNGWHPQSFYVSRDSQKLLRIPPIREAGGVRYYFIDFGISTLGQNMTTGTLGQEPAPELSADVPYDPYKLDVYILGMAYAKFLALKFRVEDFSFLDPLIKAMVVKEPSERPTAAEAYELLNKIRTAIPSGELHRRLPSVRQPETRGTKLWRDIQHSILVYWWGLKAKKIVGPLA</sequence>
<feature type="region of interest" description="Disordered" evidence="3">
    <location>
        <begin position="1"/>
        <end position="23"/>
    </location>
</feature>
<accession>A0A0C3QK69</accession>
<dbReference type="InterPro" id="IPR000719">
    <property type="entry name" value="Prot_kinase_dom"/>
</dbReference>
<protein>
    <recommendedName>
        <fullName evidence="4">Protein kinase domain-containing protein</fullName>
    </recommendedName>
</protein>
<dbReference type="AlphaFoldDB" id="A0A0C3QK69"/>
<dbReference type="GO" id="GO:0004674">
    <property type="term" value="F:protein serine/threonine kinase activity"/>
    <property type="evidence" value="ECO:0007669"/>
    <property type="project" value="TreeGrafter"/>
</dbReference>
<dbReference type="STRING" id="1051891.A0A0C3QK69"/>
<feature type="domain" description="Protein kinase" evidence="4">
    <location>
        <begin position="30"/>
        <end position="367"/>
    </location>
</feature>
<dbReference type="PANTHER" id="PTHR24346">
    <property type="entry name" value="MAP/MICROTUBULE AFFINITY-REGULATING KINASE"/>
    <property type="match status" value="1"/>
</dbReference>
<dbReference type="SUPFAM" id="SSF56112">
    <property type="entry name" value="Protein kinase-like (PK-like)"/>
    <property type="match status" value="1"/>
</dbReference>
<evidence type="ECO:0000259" key="4">
    <source>
        <dbReference type="PROSITE" id="PS50011"/>
    </source>
</evidence>
<keyword evidence="1" id="KW-0547">Nucleotide-binding</keyword>
<dbReference type="PROSITE" id="PS50011">
    <property type="entry name" value="PROTEIN_KINASE_DOM"/>
    <property type="match status" value="1"/>
</dbReference>
<dbReference type="OrthoDB" id="5987198at2759"/>
<evidence type="ECO:0000256" key="1">
    <source>
        <dbReference type="ARBA" id="ARBA00022741"/>
    </source>
</evidence>
<dbReference type="HOGENOM" id="CLU_044121_2_1_1"/>
<dbReference type="PANTHER" id="PTHR24346:SF30">
    <property type="entry name" value="MATERNAL EMBRYONIC LEUCINE ZIPPER KINASE"/>
    <property type="match status" value="1"/>
</dbReference>
<gene>
    <name evidence="5" type="ORF">M407DRAFT_243622</name>
</gene>
<organism evidence="5 6">
    <name type="scientific">Tulasnella calospora MUT 4182</name>
    <dbReference type="NCBI Taxonomy" id="1051891"/>
    <lineage>
        <taxon>Eukaryota</taxon>
        <taxon>Fungi</taxon>
        <taxon>Dikarya</taxon>
        <taxon>Basidiomycota</taxon>
        <taxon>Agaricomycotina</taxon>
        <taxon>Agaricomycetes</taxon>
        <taxon>Cantharellales</taxon>
        <taxon>Tulasnellaceae</taxon>
        <taxon>Tulasnella</taxon>
    </lineage>
</organism>
<dbReference type="EMBL" id="KN823020">
    <property type="protein sequence ID" value="KIO26729.1"/>
    <property type="molecule type" value="Genomic_DNA"/>
</dbReference>
<evidence type="ECO:0000313" key="5">
    <source>
        <dbReference type="EMBL" id="KIO26729.1"/>
    </source>
</evidence>
<dbReference type="GO" id="GO:0035556">
    <property type="term" value="P:intracellular signal transduction"/>
    <property type="evidence" value="ECO:0007669"/>
    <property type="project" value="TreeGrafter"/>
</dbReference>
<dbReference type="InterPro" id="IPR011009">
    <property type="entry name" value="Kinase-like_dom_sf"/>
</dbReference>
<reference evidence="5 6" key="1">
    <citation type="submission" date="2014-04" db="EMBL/GenBank/DDBJ databases">
        <authorList>
            <consortium name="DOE Joint Genome Institute"/>
            <person name="Kuo A."/>
            <person name="Girlanda M."/>
            <person name="Perotto S."/>
            <person name="Kohler A."/>
            <person name="Nagy L.G."/>
            <person name="Floudas D."/>
            <person name="Copeland A."/>
            <person name="Barry K.W."/>
            <person name="Cichocki N."/>
            <person name="Veneault-Fourrey C."/>
            <person name="LaButti K."/>
            <person name="Lindquist E.A."/>
            <person name="Lipzen A."/>
            <person name="Lundell T."/>
            <person name="Morin E."/>
            <person name="Murat C."/>
            <person name="Sun H."/>
            <person name="Tunlid A."/>
            <person name="Henrissat B."/>
            <person name="Grigoriev I.V."/>
            <person name="Hibbett D.S."/>
            <person name="Martin F."/>
            <person name="Nordberg H.P."/>
            <person name="Cantor M.N."/>
            <person name="Hua S.X."/>
        </authorList>
    </citation>
    <scope>NUCLEOTIDE SEQUENCE [LARGE SCALE GENOMIC DNA]</scope>
    <source>
        <strain evidence="5 6">MUT 4182</strain>
    </source>
</reference>
<reference evidence="6" key="2">
    <citation type="submission" date="2015-01" db="EMBL/GenBank/DDBJ databases">
        <title>Evolutionary Origins and Diversification of the Mycorrhizal Mutualists.</title>
        <authorList>
            <consortium name="DOE Joint Genome Institute"/>
            <consortium name="Mycorrhizal Genomics Consortium"/>
            <person name="Kohler A."/>
            <person name="Kuo A."/>
            <person name="Nagy L.G."/>
            <person name="Floudas D."/>
            <person name="Copeland A."/>
            <person name="Barry K.W."/>
            <person name="Cichocki N."/>
            <person name="Veneault-Fourrey C."/>
            <person name="LaButti K."/>
            <person name="Lindquist E.A."/>
            <person name="Lipzen A."/>
            <person name="Lundell T."/>
            <person name="Morin E."/>
            <person name="Murat C."/>
            <person name="Riley R."/>
            <person name="Ohm R."/>
            <person name="Sun H."/>
            <person name="Tunlid A."/>
            <person name="Henrissat B."/>
            <person name="Grigoriev I.V."/>
            <person name="Hibbett D.S."/>
            <person name="Martin F."/>
        </authorList>
    </citation>
    <scope>NUCLEOTIDE SEQUENCE [LARGE SCALE GENOMIC DNA]</scope>
    <source>
        <strain evidence="6">MUT 4182</strain>
    </source>
</reference>
<dbReference type="GO" id="GO:0005524">
    <property type="term" value="F:ATP binding"/>
    <property type="evidence" value="ECO:0007669"/>
    <property type="project" value="UniProtKB-KW"/>
</dbReference>
<keyword evidence="2" id="KW-0067">ATP-binding</keyword>
<dbReference type="SMART" id="SM00220">
    <property type="entry name" value="S_TKc"/>
    <property type="match status" value="1"/>
</dbReference>
<name>A0A0C3QK69_9AGAM</name>
<dbReference type="Proteomes" id="UP000054248">
    <property type="component" value="Unassembled WGS sequence"/>
</dbReference>
<dbReference type="Gene3D" id="1.10.510.10">
    <property type="entry name" value="Transferase(Phosphotransferase) domain 1"/>
    <property type="match status" value="1"/>
</dbReference>
<evidence type="ECO:0000256" key="3">
    <source>
        <dbReference type="SAM" id="MobiDB-lite"/>
    </source>
</evidence>
<evidence type="ECO:0000313" key="6">
    <source>
        <dbReference type="Proteomes" id="UP000054248"/>
    </source>
</evidence>
<evidence type="ECO:0000256" key="2">
    <source>
        <dbReference type="ARBA" id="ARBA00022840"/>
    </source>
</evidence>
<proteinExistence type="predicted"/>
<keyword evidence="6" id="KW-1185">Reference proteome</keyword>